<evidence type="ECO:0000313" key="10">
    <source>
        <dbReference type="Proteomes" id="UP000076408"/>
    </source>
</evidence>
<dbReference type="VEuPathDB" id="VectorBase:ASTEI05358"/>
<name>A0A182YA72_ANOST</name>
<dbReference type="Gene3D" id="2.40.10.10">
    <property type="entry name" value="Trypsin-like serine proteases"/>
    <property type="match status" value="4"/>
</dbReference>
<dbReference type="InterPro" id="IPR009003">
    <property type="entry name" value="Peptidase_S1_PA"/>
</dbReference>
<evidence type="ECO:0000256" key="5">
    <source>
        <dbReference type="ARBA" id="ARBA00022859"/>
    </source>
</evidence>
<dbReference type="GO" id="GO:0004252">
    <property type="term" value="F:serine-type endopeptidase activity"/>
    <property type="evidence" value="ECO:0007669"/>
    <property type="project" value="InterPro"/>
</dbReference>
<keyword evidence="2" id="KW-0964">Secreted</keyword>
<evidence type="ECO:0000256" key="7">
    <source>
        <dbReference type="ARBA" id="ARBA00023180"/>
    </source>
</evidence>
<dbReference type="GO" id="GO:0045087">
    <property type="term" value="P:innate immune response"/>
    <property type="evidence" value="ECO:0007669"/>
    <property type="project" value="UniProtKB-KW"/>
</dbReference>
<dbReference type="VEuPathDB" id="VectorBase:ASTE004399"/>
<proteinExistence type="inferred from homology"/>
<dbReference type="Proteomes" id="UP000076408">
    <property type="component" value="Unassembled WGS sequence"/>
</dbReference>
<evidence type="ECO:0000256" key="1">
    <source>
        <dbReference type="ARBA" id="ARBA00004613"/>
    </source>
</evidence>
<reference evidence="9" key="2">
    <citation type="submission" date="2020-05" db="UniProtKB">
        <authorList>
            <consortium name="EnsemblMetazoa"/>
        </authorList>
    </citation>
    <scope>IDENTIFICATION</scope>
    <source>
        <strain evidence="9">Indian</strain>
    </source>
</reference>
<organism evidence="9 10">
    <name type="scientific">Anopheles stephensi</name>
    <name type="common">Indo-Pakistan malaria mosquito</name>
    <dbReference type="NCBI Taxonomy" id="30069"/>
    <lineage>
        <taxon>Eukaryota</taxon>
        <taxon>Metazoa</taxon>
        <taxon>Ecdysozoa</taxon>
        <taxon>Arthropoda</taxon>
        <taxon>Hexapoda</taxon>
        <taxon>Insecta</taxon>
        <taxon>Pterygota</taxon>
        <taxon>Neoptera</taxon>
        <taxon>Endopterygota</taxon>
        <taxon>Diptera</taxon>
        <taxon>Nematocera</taxon>
        <taxon>Culicoidea</taxon>
        <taxon>Culicidae</taxon>
        <taxon>Anophelinae</taxon>
        <taxon>Anopheles</taxon>
    </lineage>
</organism>
<dbReference type="InterPro" id="IPR001254">
    <property type="entry name" value="Trypsin_dom"/>
</dbReference>
<evidence type="ECO:0000256" key="3">
    <source>
        <dbReference type="ARBA" id="ARBA00022588"/>
    </source>
</evidence>
<dbReference type="PRINTS" id="PR00722">
    <property type="entry name" value="CHYMOTRYPSIN"/>
</dbReference>
<dbReference type="InterPro" id="IPR001314">
    <property type="entry name" value="Peptidase_S1A"/>
</dbReference>
<reference evidence="10" key="1">
    <citation type="journal article" date="2014" name="Genome Biol.">
        <title>Genome analysis of a major urban malaria vector mosquito, Anopheles stephensi.</title>
        <authorList>
            <person name="Jiang X."/>
            <person name="Peery A."/>
            <person name="Hall A.B."/>
            <person name="Sharma A."/>
            <person name="Chen X.G."/>
            <person name="Waterhouse R.M."/>
            <person name="Komissarov A."/>
            <person name="Riehle M.M."/>
            <person name="Shouche Y."/>
            <person name="Sharakhova M.V."/>
            <person name="Lawson D."/>
            <person name="Pakpour N."/>
            <person name="Arensburger P."/>
            <person name="Davidson V.L."/>
            <person name="Eiglmeier K."/>
            <person name="Emrich S."/>
            <person name="George P."/>
            <person name="Kennedy R.C."/>
            <person name="Mane S.P."/>
            <person name="Maslen G."/>
            <person name="Oringanje C."/>
            <person name="Qi Y."/>
            <person name="Settlage R."/>
            <person name="Tojo M."/>
            <person name="Tubio J.M."/>
            <person name="Unger M.F."/>
            <person name="Wang B."/>
            <person name="Vernick K.D."/>
            <person name="Ribeiro J.M."/>
            <person name="James A.A."/>
            <person name="Michel K."/>
            <person name="Riehle M.A."/>
            <person name="Luckhart S."/>
            <person name="Sharakhov I.V."/>
            <person name="Tu Z."/>
        </authorList>
    </citation>
    <scope>NUCLEOTIDE SEQUENCE [LARGE SCALE GENOMIC DNA]</scope>
    <source>
        <strain evidence="10">Indian</strain>
    </source>
</reference>
<dbReference type="SUPFAM" id="SSF50494">
    <property type="entry name" value="Trypsin-like serine proteases"/>
    <property type="match status" value="3"/>
</dbReference>
<dbReference type="InterPro" id="IPR051487">
    <property type="entry name" value="Ser/Thr_Proteases_Immune/Dev"/>
</dbReference>
<keyword evidence="3" id="KW-0399">Innate immunity</keyword>
<protein>
    <submittedName>
        <fullName evidence="9">Uncharacterized protein</fullName>
    </submittedName>
</protein>
<evidence type="ECO:0000256" key="4">
    <source>
        <dbReference type="ARBA" id="ARBA00022729"/>
    </source>
</evidence>
<dbReference type="CDD" id="cd00190">
    <property type="entry name" value="Tryp_SPc"/>
    <property type="match status" value="1"/>
</dbReference>
<dbReference type="PANTHER" id="PTHR24256">
    <property type="entry name" value="TRYPTASE-RELATED"/>
    <property type="match status" value="1"/>
</dbReference>
<keyword evidence="4" id="KW-0732">Signal</keyword>
<evidence type="ECO:0000256" key="2">
    <source>
        <dbReference type="ARBA" id="ARBA00022525"/>
    </source>
</evidence>
<keyword evidence="10" id="KW-1185">Reference proteome</keyword>
<dbReference type="PROSITE" id="PS50240">
    <property type="entry name" value="TRYPSIN_DOM"/>
    <property type="match status" value="1"/>
</dbReference>
<comment type="subcellular location">
    <subcellularLocation>
        <location evidence="1">Secreted</location>
    </subcellularLocation>
</comment>
<evidence type="ECO:0000313" key="9">
    <source>
        <dbReference type="EnsemblMetazoa" id="ASTEI05358-PA"/>
    </source>
</evidence>
<dbReference type="InterPro" id="IPR043504">
    <property type="entry name" value="Peptidase_S1_PA_chymotrypsin"/>
</dbReference>
<dbReference type="VEuPathDB" id="VectorBase:ASTE010062"/>
<keyword evidence="5" id="KW-0391">Immunity</keyword>
<keyword evidence="6" id="KW-1015">Disulfide bond</keyword>
<dbReference type="PROSITE" id="PS00134">
    <property type="entry name" value="TRYPSIN_HIS"/>
    <property type="match status" value="1"/>
</dbReference>
<evidence type="ECO:0000256" key="8">
    <source>
        <dbReference type="ARBA" id="ARBA00024195"/>
    </source>
</evidence>
<dbReference type="VEuPathDB" id="VectorBase:ASTEI20_043967"/>
<comment type="similarity">
    <text evidence="8">Belongs to the peptidase S1 family. CLIP subfamily.</text>
</comment>
<dbReference type="EnsemblMetazoa" id="ASTEI05358-RA">
    <property type="protein sequence ID" value="ASTEI05358-PA"/>
    <property type="gene ID" value="ASTEI05358"/>
</dbReference>
<dbReference type="AlphaFoldDB" id="A0A182YA72"/>
<dbReference type="InterPro" id="IPR018114">
    <property type="entry name" value="TRYPSIN_HIS"/>
</dbReference>
<dbReference type="GO" id="GO:0006508">
    <property type="term" value="P:proteolysis"/>
    <property type="evidence" value="ECO:0007669"/>
    <property type="project" value="InterPro"/>
</dbReference>
<dbReference type="GO" id="GO:0005576">
    <property type="term" value="C:extracellular region"/>
    <property type="evidence" value="ECO:0007669"/>
    <property type="project" value="UniProtKB-SubCell"/>
</dbReference>
<dbReference type="STRING" id="30069.A0A182YA72"/>
<dbReference type="SMART" id="SM00020">
    <property type="entry name" value="Tryp_SPc"/>
    <property type="match status" value="2"/>
</dbReference>
<accession>A0A182YA72</accession>
<keyword evidence="7" id="KW-0325">Glycoprotein</keyword>
<dbReference type="Pfam" id="PF00089">
    <property type="entry name" value="Trypsin"/>
    <property type="match status" value="2"/>
</dbReference>
<dbReference type="FunFam" id="2.40.10.10:FF:000068">
    <property type="entry name" value="transmembrane protease serine 2"/>
    <property type="match status" value="1"/>
</dbReference>
<sequence>MFWGLNGVRVLDEISATLGDYDISKTVDYFMVHDDDQLPEYVGSVQTIPVGQLLQKDELVLARLTVPAAIGRRENIAPICLPVTPQMRNRLYSRYIMTGWKDYGEDSKVLQRAIFDRINLSKCKAEFSSGAHYANVVKQIAANKIICARNPQNASRFPECNEYLPGSAFQILEKTSNRYLLYGLQTGCVCSSVVQNEFQTNDYDDSECGKRLVQHEPLVKGGYSTHPGNWPWHVALYQRGIVSDSNEFEYACGASIVHRYLILTAAHCVTFTASRRKIPTANLLLKLGRFNLSNEAEEHSEAFDVSETIVHEGFHPTTLENDIAILRVKMPIIYNEFIQPVCIWKRDDGLVLPNIYEELGTVVGWDLTDGNRPATVLNEAHMPIPVCDLKRYVGFIDASRYIDWLYENTPNSRMDDPILGHPNIRLINQGDCGQNKFADEPVEERKPVFKQYPWMAALRHPFAAFNYVPCNGVLLNRNYVLATECVFDPTLDEISATLGDYDISKTVDYFMVHDDDQLPEYVGSVQTIPVGQLLQKDELVLARLTVPAAIGRRENIAPICLPVTPQMRNRLYSRYIMTGWKDYGEDSKVLQRAIFDRINLSKCKAEFSSGAHYANVVKQIAANKIICARNPQNASRFPECNEYLPGSAFQILEKTSNRYLLYGLQTGVSGCDVPERYIAISKYLLWILDNIRG</sequence>
<evidence type="ECO:0000256" key="6">
    <source>
        <dbReference type="ARBA" id="ARBA00023157"/>
    </source>
</evidence>